<dbReference type="Gene3D" id="1.10.260.40">
    <property type="entry name" value="lambda repressor-like DNA-binding domains"/>
    <property type="match status" value="1"/>
</dbReference>
<dbReference type="InterPro" id="IPR001387">
    <property type="entry name" value="Cro/C1-type_HTH"/>
</dbReference>
<dbReference type="Proteomes" id="UP001237448">
    <property type="component" value="Unassembled WGS sequence"/>
</dbReference>
<evidence type="ECO:0000313" key="2">
    <source>
        <dbReference type="EMBL" id="MDQ0391918.1"/>
    </source>
</evidence>
<dbReference type="SMART" id="SM00530">
    <property type="entry name" value="HTH_XRE"/>
    <property type="match status" value="1"/>
</dbReference>
<evidence type="ECO:0000313" key="3">
    <source>
        <dbReference type="Proteomes" id="UP001237448"/>
    </source>
</evidence>
<sequence>MAIVRYRPGPAPIILSGEDEARLDAMTPREIEQNTLGDADNPPLTDDELERGRLGRSVRKIREATGLSQDKFAKRFHINPSRLRDWEQGRFKPDSVALAYLKVIEKNPKAVDDALTA</sequence>
<evidence type="ECO:0000259" key="1">
    <source>
        <dbReference type="PROSITE" id="PS50943"/>
    </source>
</evidence>
<accession>A0ABU0FBB8</accession>
<protein>
    <submittedName>
        <fullName evidence="2">Transcriptional regulator</fullName>
    </submittedName>
</protein>
<feature type="domain" description="HTH cro/C1-type" evidence="1">
    <location>
        <begin position="58"/>
        <end position="111"/>
    </location>
</feature>
<dbReference type="RefSeq" id="WP_307425003.1">
    <property type="nucleotide sequence ID" value="NZ_JAUSVK010000001.1"/>
</dbReference>
<dbReference type="EMBL" id="JAUSVK010000001">
    <property type="protein sequence ID" value="MDQ0391918.1"/>
    <property type="molecule type" value="Genomic_DNA"/>
</dbReference>
<gene>
    <name evidence="2" type="ORF">J3R73_001710</name>
</gene>
<comment type="caution">
    <text evidence="2">The sequence shown here is derived from an EMBL/GenBank/DDBJ whole genome shotgun (WGS) entry which is preliminary data.</text>
</comment>
<dbReference type="InterPro" id="IPR010982">
    <property type="entry name" value="Lambda_DNA-bd_dom_sf"/>
</dbReference>
<dbReference type="SUPFAM" id="SSF47413">
    <property type="entry name" value="lambda repressor-like DNA-binding domains"/>
    <property type="match status" value="1"/>
</dbReference>
<keyword evidence="3" id="KW-1185">Reference proteome</keyword>
<proteinExistence type="predicted"/>
<dbReference type="Pfam" id="PF13560">
    <property type="entry name" value="HTH_31"/>
    <property type="match status" value="1"/>
</dbReference>
<organism evidence="2 3">
    <name type="scientific">Labrys monachus</name>
    <dbReference type="NCBI Taxonomy" id="217067"/>
    <lineage>
        <taxon>Bacteria</taxon>
        <taxon>Pseudomonadati</taxon>
        <taxon>Pseudomonadota</taxon>
        <taxon>Alphaproteobacteria</taxon>
        <taxon>Hyphomicrobiales</taxon>
        <taxon>Xanthobacteraceae</taxon>
        <taxon>Labrys</taxon>
    </lineage>
</organism>
<dbReference type="PROSITE" id="PS50943">
    <property type="entry name" value="HTH_CROC1"/>
    <property type="match status" value="1"/>
</dbReference>
<dbReference type="CDD" id="cd00093">
    <property type="entry name" value="HTH_XRE"/>
    <property type="match status" value="1"/>
</dbReference>
<name>A0ABU0FBB8_9HYPH</name>
<reference evidence="2 3" key="1">
    <citation type="submission" date="2023-07" db="EMBL/GenBank/DDBJ databases">
        <title>Genomic Encyclopedia of Type Strains, Phase IV (KMG-IV): sequencing the most valuable type-strain genomes for metagenomic binning, comparative biology and taxonomic classification.</title>
        <authorList>
            <person name="Goeker M."/>
        </authorList>
    </citation>
    <scope>NUCLEOTIDE SEQUENCE [LARGE SCALE GENOMIC DNA]</scope>
    <source>
        <strain evidence="2 3">DSM 5896</strain>
    </source>
</reference>